<evidence type="ECO:0000313" key="3">
    <source>
        <dbReference type="EMBL" id="CAH7670445.1"/>
    </source>
</evidence>
<keyword evidence="4" id="KW-1185">Reference proteome</keyword>
<comment type="caution">
    <text evidence="3">The sequence shown here is derived from an EMBL/GenBank/DDBJ whole genome shotgun (WGS) entry which is preliminary data.</text>
</comment>
<protein>
    <submittedName>
        <fullName evidence="3">Expressed protein</fullName>
    </submittedName>
</protein>
<organism evidence="3 4">
    <name type="scientific">Phakopsora pachyrhizi</name>
    <name type="common">Asian soybean rust disease fungus</name>
    <dbReference type="NCBI Taxonomy" id="170000"/>
    <lineage>
        <taxon>Eukaryota</taxon>
        <taxon>Fungi</taxon>
        <taxon>Dikarya</taxon>
        <taxon>Basidiomycota</taxon>
        <taxon>Pucciniomycotina</taxon>
        <taxon>Pucciniomycetes</taxon>
        <taxon>Pucciniales</taxon>
        <taxon>Phakopsoraceae</taxon>
        <taxon>Phakopsora</taxon>
    </lineage>
</organism>
<accession>A0AAV0AND0</accession>
<evidence type="ECO:0000256" key="1">
    <source>
        <dbReference type="SAM" id="MobiDB-lite"/>
    </source>
</evidence>
<proteinExistence type="predicted"/>
<gene>
    <name evidence="3" type="ORF">PPACK8108_LOCUS5155</name>
</gene>
<reference evidence="3" key="1">
    <citation type="submission" date="2022-06" db="EMBL/GenBank/DDBJ databases">
        <authorList>
            <consortium name="SYNGENTA / RWTH Aachen University"/>
        </authorList>
    </citation>
    <scope>NUCLEOTIDE SEQUENCE</scope>
</reference>
<feature type="region of interest" description="Disordered" evidence="1">
    <location>
        <begin position="56"/>
        <end position="80"/>
    </location>
</feature>
<feature type="compositionally biased region" description="Polar residues" evidence="1">
    <location>
        <begin position="119"/>
        <end position="133"/>
    </location>
</feature>
<feature type="region of interest" description="Disordered" evidence="1">
    <location>
        <begin position="114"/>
        <end position="137"/>
    </location>
</feature>
<feature type="compositionally biased region" description="Polar residues" evidence="1">
    <location>
        <begin position="70"/>
        <end position="80"/>
    </location>
</feature>
<dbReference type="Proteomes" id="UP001153365">
    <property type="component" value="Unassembled WGS sequence"/>
</dbReference>
<dbReference type="EMBL" id="CALTRL010000992">
    <property type="protein sequence ID" value="CAH7670445.1"/>
    <property type="molecule type" value="Genomic_DNA"/>
</dbReference>
<dbReference type="AlphaFoldDB" id="A0AAV0AND0"/>
<feature type="region of interest" description="Disordered" evidence="1">
    <location>
        <begin position="151"/>
        <end position="173"/>
    </location>
</feature>
<feature type="signal peptide" evidence="2">
    <location>
        <begin position="1"/>
        <end position="22"/>
    </location>
</feature>
<evidence type="ECO:0000313" key="4">
    <source>
        <dbReference type="Proteomes" id="UP001153365"/>
    </source>
</evidence>
<feature type="compositionally biased region" description="Polar residues" evidence="1">
    <location>
        <begin position="159"/>
        <end position="173"/>
    </location>
</feature>
<sequence length="617" mass="71369">MRINSLGIILCLATFSKRFALGFYKYVKEIPTSQPETDGQAVNDQRFILSSQESSMGCMRTDGSNKKLEPQTSQASTINEEPNRKKVRILVDLNDPLPNRRTARDIRLSGAYPLKSPVNERTGSNPQSVSASLNDPLPNRETVREVSLGGAYPLKNPFNERTGSNPQSVSASLNDPRRMTQAMGSFSHEPVLYSHQLNRFNQDKPPKLSGYSHIVESSEPLDIQTVAGNLNQFHNAQRKGKNKDLVLDEPYRLKIYESNRFNINSVSDSNSELSNLQEGRKIRSYEEQLDVIRGVTGKNSVNHYNEDGTQIEMNKLFERIEREKFERSLKTFLDPNQPVLTPKMIEYFHLRVSKLLESQVKVQMLIILQLIKEHNVYHERQYFYIKDAETSSFLNKPGFINFLRRFENYDELIYMDFNGKAEGSIRDMNFFTLLLSFLVEKGTTSLEGLRTNSWIARGTVSNIKQSRSSLKQSEIGKIFLIYSIVINKLFSEGDDKKSFILRQRQAIKFYNLAFGSIDFEKVDKINHINRNLLSEQNHSKLKSELDTFCKRFNDDINRPPSDIFSLAWTLVDFWLQEHRYHLPRRIRFEGEKHYDCLKPIVHILIHIVFETHPSVFS</sequence>
<feature type="chain" id="PRO_5043639524" evidence="2">
    <location>
        <begin position="23"/>
        <end position="617"/>
    </location>
</feature>
<keyword evidence="2" id="KW-0732">Signal</keyword>
<name>A0AAV0AND0_PHAPC</name>
<evidence type="ECO:0000256" key="2">
    <source>
        <dbReference type="SAM" id="SignalP"/>
    </source>
</evidence>